<accession>A0ABU5QLH7</accession>
<evidence type="ECO:0000256" key="1">
    <source>
        <dbReference type="ARBA" id="ARBA00001968"/>
    </source>
</evidence>
<dbReference type="Pfam" id="PF13359">
    <property type="entry name" value="DDE_Tnp_4"/>
    <property type="match status" value="1"/>
</dbReference>
<name>A0ABU5QLH7_9BACT</name>
<comment type="caution">
    <text evidence="4">The sequence shown here is derived from an EMBL/GenBank/DDBJ whole genome shotgun (WGS) entry which is preliminary data.</text>
</comment>
<sequence length="144" mass="16755">MCTKEQYICYLSPTYEGKQHDKSIADQEALSYPKNTTMLLDLGYVGYSAENLTVILPHKKPYHDELTLEQKQQNTKHSQNRVCNEHTMKGIKRMRIVKDLLRLNVFNYADSLFINACALHNFRVKSPMRAYSRANSHVSKIIFN</sequence>
<gene>
    <name evidence="4" type="ORF">VB264_08990</name>
</gene>
<dbReference type="Proteomes" id="UP001304671">
    <property type="component" value="Unassembled WGS sequence"/>
</dbReference>
<reference evidence="4 5" key="1">
    <citation type="submission" date="2023-12" db="EMBL/GenBank/DDBJ databases">
        <title>Novel species of the genus Arcicella isolated from rivers.</title>
        <authorList>
            <person name="Lu H."/>
        </authorList>
    </citation>
    <scope>NUCLEOTIDE SEQUENCE [LARGE SCALE GENOMIC DNA]</scope>
    <source>
        <strain evidence="4 5">LMG 21963</strain>
    </source>
</reference>
<evidence type="ECO:0000313" key="4">
    <source>
        <dbReference type="EMBL" id="MEA5257921.1"/>
    </source>
</evidence>
<dbReference type="RefSeq" id="WP_323248782.1">
    <property type="nucleotide sequence ID" value="NZ_JAYFUL010000011.1"/>
</dbReference>
<evidence type="ECO:0000259" key="3">
    <source>
        <dbReference type="Pfam" id="PF13359"/>
    </source>
</evidence>
<comment type="cofactor">
    <cofactor evidence="1">
        <name>a divalent metal cation</name>
        <dbReference type="ChEBI" id="CHEBI:60240"/>
    </cofactor>
</comment>
<keyword evidence="2" id="KW-0479">Metal-binding</keyword>
<proteinExistence type="predicted"/>
<evidence type="ECO:0000256" key="2">
    <source>
        <dbReference type="ARBA" id="ARBA00022723"/>
    </source>
</evidence>
<keyword evidence="5" id="KW-1185">Reference proteome</keyword>
<organism evidence="4 5">
    <name type="scientific">Arcicella aquatica</name>
    <dbReference type="NCBI Taxonomy" id="217141"/>
    <lineage>
        <taxon>Bacteria</taxon>
        <taxon>Pseudomonadati</taxon>
        <taxon>Bacteroidota</taxon>
        <taxon>Cytophagia</taxon>
        <taxon>Cytophagales</taxon>
        <taxon>Flectobacillaceae</taxon>
        <taxon>Arcicella</taxon>
    </lineage>
</organism>
<dbReference type="EMBL" id="JAYFUL010000011">
    <property type="protein sequence ID" value="MEA5257921.1"/>
    <property type="molecule type" value="Genomic_DNA"/>
</dbReference>
<dbReference type="InterPro" id="IPR027806">
    <property type="entry name" value="HARBI1_dom"/>
</dbReference>
<feature type="domain" description="DDE Tnp4" evidence="3">
    <location>
        <begin position="2"/>
        <end position="121"/>
    </location>
</feature>
<evidence type="ECO:0000313" key="5">
    <source>
        <dbReference type="Proteomes" id="UP001304671"/>
    </source>
</evidence>
<protein>
    <submittedName>
        <fullName evidence="4">Transposase family protein</fullName>
    </submittedName>
</protein>